<feature type="domain" description="Major facilitator superfamily (MFS) profile" evidence="7">
    <location>
        <begin position="72"/>
        <end position="593"/>
    </location>
</feature>
<dbReference type="Gene3D" id="1.20.1250.20">
    <property type="entry name" value="MFS general substrate transporter like domains"/>
    <property type="match status" value="1"/>
</dbReference>
<dbReference type="GeneID" id="87845248"/>
<evidence type="ECO:0000256" key="5">
    <source>
        <dbReference type="SAM" id="MobiDB-lite"/>
    </source>
</evidence>
<evidence type="ECO:0000256" key="4">
    <source>
        <dbReference type="ARBA" id="ARBA00023136"/>
    </source>
</evidence>
<dbReference type="EMBL" id="JAUEPN010000015">
    <property type="protein sequence ID" value="KAK3290149.1"/>
    <property type="molecule type" value="Genomic_DNA"/>
</dbReference>
<keyword evidence="3 6" id="KW-1133">Transmembrane helix</keyword>
<dbReference type="InterPro" id="IPR020846">
    <property type="entry name" value="MFS_dom"/>
</dbReference>
<feature type="transmembrane region" description="Helical" evidence="6">
    <location>
        <begin position="310"/>
        <end position="329"/>
    </location>
</feature>
<feature type="compositionally biased region" description="Basic and acidic residues" evidence="5">
    <location>
        <begin position="24"/>
        <end position="35"/>
    </location>
</feature>
<dbReference type="Pfam" id="PF07690">
    <property type="entry name" value="MFS_1"/>
    <property type="match status" value="1"/>
</dbReference>
<evidence type="ECO:0000256" key="1">
    <source>
        <dbReference type="ARBA" id="ARBA00004141"/>
    </source>
</evidence>
<dbReference type="Proteomes" id="UP001278766">
    <property type="component" value="Unassembled WGS sequence"/>
</dbReference>
<evidence type="ECO:0000256" key="6">
    <source>
        <dbReference type="SAM" id="Phobius"/>
    </source>
</evidence>
<dbReference type="GO" id="GO:0000329">
    <property type="term" value="C:fungal-type vacuole membrane"/>
    <property type="evidence" value="ECO:0007669"/>
    <property type="project" value="TreeGrafter"/>
</dbReference>
<evidence type="ECO:0000259" key="7">
    <source>
        <dbReference type="PROSITE" id="PS50850"/>
    </source>
</evidence>
<gene>
    <name evidence="8" type="ORF">B0H64DRAFT_479390</name>
</gene>
<proteinExistence type="predicted"/>
<feature type="region of interest" description="Disordered" evidence="5">
    <location>
        <begin position="332"/>
        <end position="356"/>
    </location>
</feature>
<feature type="transmembrane region" description="Helical" evidence="6">
    <location>
        <begin position="569"/>
        <end position="588"/>
    </location>
</feature>
<dbReference type="PANTHER" id="PTHR23501:SF84">
    <property type="entry name" value="VACUOLAR MEMBRANE AMINO ACID UPTAKE TRANSPORTER FNX2"/>
    <property type="match status" value="1"/>
</dbReference>
<protein>
    <submittedName>
        <fullName evidence="8">Major facilitator superfamily protein</fullName>
    </submittedName>
</protein>
<feature type="transmembrane region" description="Helical" evidence="6">
    <location>
        <begin position="162"/>
        <end position="183"/>
    </location>
</feature>
<keyword evidence="4 6" id="KW-0472">Membrane</keyword>
<keyword evidence="9" id="KW-1185">Reference proteome</keyword>
<reference evidence="8" key="2">
    <citation type="submission" date="2023-06" db="EMBL/GenBank/DDBJ databases">
        <authorList>
            <consortium name="Lawrence Berkeley National Laboratory"/>
            <person name="Haridas S."/>
            <person name="Hensen N."/>
            <person name="Bonometti L."/>
            <person name="Westerberg I."/>
            <person name="Brannstrom I.O."/>
            <person name="Guillou S."/>
            <person name="Cros-Aarteil S."/>
            <person name="Calhoun S."/>
            <person name="Kuo A."/>
            <person name="Mondo S."/>
            <person name="Pangilinan J."/>
            <person name="Riley R."/>
            <person name="Labutti K."/>
            <person name="Andreopoulos B."/>
            <person name="Lipzen A."/>
            <person name="Chen C."/>
            <person name="Yanf M."/>
            <person name="Daum C."/>
            <person name="Ng V."/>
            <person name="Clum A."/>
            <person name="Steindorff A."/>
            <person name="Ohm R."/>
            <person name="Martin F."/>
            <person name="Silar P."/>
            <person name="Natvig D."/>
            <person name="Lalanne C."/>
            <person name="Gautier V."/>
            <person name="Ament-Velasquez S.L."/>
            <person name="Kruys A."/>
            <person name="Hutchinson M.I."/>
            <person name="Powell A.J."/>
            <person name="Barry K."/>
            <person name="Miller A.N."/>
            <person name="Grigoriev I.V."/>
            <person name="Debuchy R."/>
            <person name="Gladieux P."/>
            <person name="Thoren M.H."/>
            <person name="Johannesson H."/>
        </authorList>
    </citation>
    <scope>NUCLEOTIDE SEQUENCE</scope>
    <source>
        <strain evidence="8">CBS 168.71</strain>
    </source>
</reference>
<feature type="transmembrane region" description="Helical" evidence="6">
    <location>
        <begin position="71"/>
        <end position="95"/>
    </location>
</feature>
<evidence type="ECO:0000313" key="8">
    <source>
        <dbReference type="EMBL" id="KAK3290149.1"/>
    </source>
</evidence>
<feature type="transmembrane region" description="Helical" evidence="6">
    <location>
        <begin position="464"/>
        <end position="486"/>
    </location>
</feature>
<feature type="transmembrane region" description="Helical" evidence="6">
    <location>
        <begin position="223"/>
        <end position="245"/>
    </location>
</feature>
<feature type="region of interest" description="Disordered" evidence="5">
    <location>
        <begin position="1"/>
        <end position="52"/>
    </location>
</feature>
<dbReference type="InterPro" id="IPR011701">
    <property type="entry name" value="MFS"/>
</dbReference>
<dbReference type="GO" id="GO:0015174">
    <property type="term" value="F:basic amino acid transmembrane transporter activity"/>
    <property type="evidence" value="ECO:0007669"/>
    <property type="project" value="TreeGrafter"/>
</dbReference>
<feature type="transmembrane region" description="Helical" evidence="6">
    <location>
        <begin position="498"/>
        <end position="517"/>
    </location>
</feature>
<feature type="compositionally biased region" description="Basic and acidic residues" evidence="5">
    <location>
        <begin position="1"/>
        <end position="12"/>
    </location>
</feature>
<feature type="transmembrane region" description="Helical" evidence="6">
    <location>
        <begin position="137"/>
        <end position="156"/>
    </location>
</feature>
<feature type="transmembrane region" description="Helical" evidence="6">
    <location>
        <begin position="278"/>
        <end position="295"/>
    </location>
</feature>
<name>A0AAE0LMH8_9PEZI</name>
<accession>A0AAE0LMH8</accession>
<comment type="subcellular location">
    <subcellularLocation>
        <location evidence="1">Membrane</location>
        <topology evidence="1">Multi-pass membrane protein</topology>
    </subcellularLocation>
</comment>
<dbReference type="AlphaFoldDB" id="A0AAE0LMH8"/>
<evidence type="ECO:0000256" key="3">
    <source>
        <dbReference type="ARBA" id="ARBA00022989"/>
    </source>
</evidence>
<reference evidence="8" key="1">
    <citation type="journal article" date="2023" name="Mol. Phylogenet. Evol.">
        <title>Genome-scale phylogeny and comparative genomics of the fungal order Sordariales.</title>
        <authorList>
            <person name="Hensen N."/>
            <person name="Bonometti L."/>
            <person name="Westerberg I."/>
            <person name="Brannstrom I.O."/>
            <person name="Guillou S."/>
            <person name="Cros-Aarteil S."/>
            <person name="Calhoun S."/>
            <person name="Haridas S."/>
            <person name="Kuo A."/>
            <person name="Mondo S."/>
            <person name="Pangilinan J."/>
            <person name="Riley R."/>
            <person name="LaButti K."/>
            <person name="Andreopoulos B."/>
            <person name="Lipzen A."/>
            <person name="Chen C."/>
            <person name="Yan M."/>
            <person name="Daum C."/>
            <person name="Ng V."/>
            <person name="Clum A."/>
            <person name="Steindorff A."/>
            <person name="Ohm R.A."/>
            <person name="Martin F."/>
            <person name="Silar P."/>
            <person name="Natvig D.O."/>
            <person name="Lalanne C."/>
            <person name="Gautier V."/>
            <person name="Ament-Velasquez S.L."/>
            <person name="Kruys A."/>
            <person name="Hutchinson M.I."/>
            <person name="Powell A.J."/>
            <person name="Barry K."/>
            <person name="Miller A.N."/>
            <person name="Grigoriev I.V."/>
            <person name="Debuchy R."/>
            <person name="Gladieux P."/>
            <person name="Hiltunen Thoren M."/>
            <person name="Johannesson H."/>
        </authorList>
    </citation>
    <scope>NUCLEOTIDE SEQUENCE</scope>
    <source>
        <strain evidence="8">CBS 168.71</strain>
    </source>
</reference>
<dbReference type="RefSeq" id="XP_062653663.1">
    <property type="nucleotide sequence ID" value="XM_062808300.1"/>
</dbReference>
<comment type="caution">
    <text evidence="8">The sequence shown here is derived from an EMBL/GenBank/DDBJ whole genome shotgun (WGS) entry which is preliminary data.</text>
</comment>
<evidence type="ECO:0000313" key="9">
    <source>
        <dbReference type="Proteomes" id="UP001278766"/>
    </source>
</evidence>
<feature type="transmembrane region" description="Helical" evidence="6">
    <location>
        <begin position="195"/>
        <end position="217"/>
    </location>
</feature>
<dbReference type="PANTHER" id="PTHR23501">
    <property type="entry name" value="MAJOR FACILITATOR SUPERFAMILY"/>
    <property type="match status" value="1"/>
</dbReference>
<dbReference type="InterPro" id="IPR036259">
    <property type="entry name" value="MFS_trans_sf"/>
</dbReference>
<dbReference type="PROSITE" id="PS50850">
    <property type="entry name" value="MFS"/>
    <property type="match status" value="1"/>
</dbReference>
<feature type="transmembrane region" description="Helical" evidence="6">
    <location>
        <begin position="407"/>
        <end position="432"/>
    </location>
</feature>
<dbReference type="SUPFAM" id="SSF103473">
    <property type="entry name" value="MFS general substrate transporter"/>
    <property type="match status" value="1"/>
</dbReference>
<keyword evidence="2 6" id="KW-0812">Transmembrane</keyword>
<organism evidence="8 9">
    <name type="scientific">Chaetomium fimeti</name>
    <dbReference type="NCBI Taxonomy" id="1854472"/>
    <lineage>
        <taxon>Eukaryota</taxon>
        <taxon>Fungi</taxon>
        <taxon>Dikarya</taxon>
        <taxon>Ascomycota</taxon>
        <taxon>Pezizomycotina</taxon>
        <taxon>Sordariomycetes</taxon>
        <taxon>Sordariomycetidae</taxon>
        <taxon>Sordariales</taxon>
        <taxon>Chaetomiaceae</taxon>
        <taxon>Chaetomium</taxon>
    </lineage>
</organism>
<feature type="compositionally biased region" description="Pro residues" evidence="5">
    <location>
        <begin position="337"/>
        <end position="351"/>
    </location>
</feature>
<sequence>MTSGHEQQDRSSETQPLLAQASGDNEHTTDHRSPWHDCPAPNGSFGTARGDDEGGIKAENNISSARARLTFIFPALAIGIFLAAGDQTIIVSSYGRIGSDLDELDKTAWLATAYLCTTTAFQPLYGKLGDIFGRKACLLFAYSVFGLGALLCGLAGNMTQLIAARALTGIGAGGIITVVSILLSDIVTLEERGIWQGYVNMVFACGAGLGAPLGGILTDAIGWRWAFIGQGPLCAIAIILVAILLQLPPPPTDDSTTTPPNTNKPATTTRAKLAQVDFLGATTLITALTTLLLYLDRLSTTPTPNSPTPWTTHLYLLTSALALLTFLYTEHTLTRHPPNPPGPTIRPPPPRRLPRPGLRQRRLATAGHFSASAAGALLLPGIASGVVGGFVGGAVLRRGGGRGFRGLALAAYPLVGMACVGVAVGAGVMFWAGGGGAASGVGGGGGDNGGLSVAGVVWGMSGSLFVGGLGNGAGMTATLVAVVAVASPEDQAVVTACVYLYRQLGATVGLAVISLVFRRVLAAALVRRLGGADVDEVVRRVLESLDYLQHLPAETRVVVEQAYGEACRAALLLCAGLAVCAIVFSCFIKEKRQSGRGVMLPIPTVE</sequence>
<evidence type="ECO:0000256" key="2">
    <source>
        <dbReference type="ARBA" id="ARBA00022692"/>
    </source>
</evidence>